<evidence type="ECO:0000256" key="6">
    <source>
        <dbReference type="RuleBase" id="RU367044"/>
    </source>
</evidence>
<accession>A0ABM0YBS1</accession>
<dbReference type="GeneID" id="104776303"/>
<reference evidence="8" key="2">
    <citation type="submission" date="2025-08" db="UniProtKB">
        <authorList>
            <consortium name="RefSeq"/>
        </authorList>
    </citation>
    <scope>IDENTIFICATION</scope>
    <source>
        <tissue evidence="8">Leaf</tissue>
    </source>
</reference>
<evidence type="ECO:0000256" key="2">
    <source>
        <dbReference type="ARBA" id="ARBA00005581"/>
    </source>
</evidence>
<protein>
    <recommendedName>
        <fullName evidence="6">S-protein homolog</fullName>
    </recommendedName>
</protein>
<keyword evidence="3 6" id="KW-0713">Self-incompatibility</keyword>
<gene>
    <name evidence="8" type="primary">LOC104776303</name>
</gene>
<comment type="similarity">
    <text evidence="2 6">Belongs to the plant self-incompatibility (S1) protein family.</text>
</comment>
<evidence type="ECO:0000256" key="5">
    <source>
        <dbReference type="ARBA" id="ARBA00022729"/>
    </source>
</evidence>
<dbReference type="RefSeq" id="XP_010498644.1">
    <property type="nucleotide sequence ID" value="XM_010500342.1"/>
</dbReference>
<proteinExistence type="inferred from homology"/>
<dbReference type="Proteomes" id="UP000694864">
    <property type="component" value="Chromosome 3"/>
</dbReference>
<keyword evidence="4 6" id="KW-0964">Secreted</keyword>
<keyword evidence="5 6" id="KW-0732">Signal</keyword>
<evidence type="ECO:0000256" key="1">
    <source>
        <dbReference type="ARBA" id="ARBA00004613"/>
    </source>
</evidence>
<evidence type="ECO:0000256" key="4">
    <source>
        <dbReference type="ARBA" id="ARBA00022525"/>
    </source>
</evidence>
<dbReference type="PANTHER" id="PTHR31232:SF26">
    <property type="entry name" value="S-PROTEIN HOMOLOG-RELATED"/>
    <property type="match status" value="1"/>
</dbReference>
<comment type="subcellular location">
    <subcellularLocation>
        <location evidence="1 6">Secreted</location>
    </subcellularLocation>
</comment>
<organism evidence="7 8">
    <name type="scientific">Camelina sativa</name>
    <name type="common">False flax</name>
    <name type="synonym">Myagrum sativum</name>
    <dbReference type="NCBI Taxonomy" id="90675"/>
    <lineage>
        <taxon>Eukaryota</taxon>
        <taxon>Viridiplantae</taxon>
        <taxon>Streptophyta</taxon>
        <taxon>Embryophyta</taxon>
        <taxon>Tracheophyta</taxon>
        <taxon>Spermatophyta</taxon>
        <taxon>Magnoliopsida</taxon>
        <taxon>eudicotyledons</taxon>
        <taxon>Gunneridae</taxon>
        <taxon>Pentapetalae</taxon>
        <taxon>rosids</taxon>
        <taxon>malvids</taxon>
        <taxon>Brassicales</taxon>
        <taxon>Brassicaceae</taxon>
        <taxon>Camelineae</taxon>
        <taxon>Camelina</taxon>
    </lineage>
</organism>
<dbReference type="PANTHER" id="PTHR31232">
    <property type="match status" value="1"/>
</dbReference>
<feature type="chain" id="PRO_5045004952" description="S-protein homolog" evidence="6">
    <location>
        <begin position="22"/>
        <end position="137"/>
    </location>
</feature>
<keyword evidence="7" id="KW-1185">Reference proteome</keyword>
<evidence type="ECO:0000313" key="8">
    <source>
        <dbReference type="RefSeq" id="XP_010498644.1"/>
    </source>
</evidence>
<feature type="signal peptide" evidence="6">
    <location>
        <begin position="1"/>
        <end position="21"/>
    </location>
</feature>
<dbReference type="Pfam" id="PF05938">
    <property type="entry name" value="Self-incomp_S1"/>
    <property type="match status" value="1"/>
</dbReference>
<dbReference type="InterPro" id="IPR010264">
    <property type="entry name" value="Self-incomp_S1"/>
</dbReference>
<sequence>MKHLLVFLIFYGQCTIGNVFALPNKLNIWNDLDPNHKHTTLFVHCKSGTIDKGPQYVPHGILYQFPIKENSWLRNTLFWCTFRHGPNYKYEQKFDVYKSRSHKVPQGSIYEWIVKEDGIYFRINTAPMHKVHNWKLA</sequence>
<evidence type="ECO:0000256" key="3">
    <source>
        <dbReference type="ARBA" id="ARBA00022471"/>
    </source>
</evidence>
<name>A0ABM0YBS1_CAMSA</name>
<evidence type="ECO:0000313" key="7">
    <source>
        <dbReference type="Proteomes" id="UP000694864"/>
    </source>
</evidence>
<reference evidence="7" key="1">
    <citation type="journal article" date="2014" name="Nat. Commun.">
        <title>The emerging biofuel crop Camelina sativa retains a highly undifferentiated hexaploid genome structure.</title>
        <authorList>
            <person name="Kagale S."/>
            <person name="Koh C."/>
            <person name="Nixon J."/>
            <person name="Bollina V."/>
            <person name="Clarke W.E."/>
            <person name="Tuteja R."/>
            <person name="Spillane C."/>
            <person name="Robinson S.J."/>
            <person name="Links M.G."/>
            <person name="Clarke C."/>
            <person name="Higgins E.E."/>
            <person name="Huebert T."/>
            <person name="Sharpe A.G."/>
            <person name="Parkin I.A."/>
        </authorList>
    </citation>
    <scope>NUCLEOTIDE SEQUENCE [LARGE SCALE GENOMIC DNA]</scope>
    <source>
        <strain evidence="7">cv. DH55</strain>
    </source>
</reference>